<reference evidence="4 5" key="2">
    <citation type="submission" date="2018-09" db="EMBL/GenBank/DDBJ databases">
        <title>Genomic Encyclopedia of Archaeal and Bacterial Type Strains, Phase II (KMG-II): from individual species to whole genera.</title>
        <authorList>
            <person name="Goeker M."/>
        </authorList>
    </citation>
    <scope>NUCLEOTIDE SEQUENCE [LARGE SCALE GENOMIC DNA]</scope>
    <source>
        <strain evidence="4 5">DSM 27620</strain>
    </source>
</reference>
<name>A0A420CIU2_9FLAO</name>
<accession>A0A420CIU2</accession>
<keyword evidence="1" id="KW-0812">Transmembrane</keyword>
<dbReference type="Proteomes" id="UP000658202">
    <property type="component" value="Unassembled WGS sequence"/>
</dbReference>
<dbReference type="PANTHER" id="PTHR22916:SF3">
    <property type="entry name" value="UDP-GLCNAC:BETAGAL BETA-1,3-N-ACETYLGLUCOSAMINYLTRANSFERASE-LIKE PROTEIN 1"/>
    <property type="match status" value="1"/>
</dbReference>
<evidence type="ECO:0000313" key="4">
    <source>
        <dbReference type="EMBL" id="RKE78378.1"/>
    </source>
</evidence>
<proteinExistence type="predicted"/>
<evidence type="ECO:0000313" key="3">
    <source>
        <dbReference type="EMBL" id="GGG67254.1"/>
    </source>
</evidence>
<keyword evidence="6" id="KW-1185">Reference proteome</keyword>
<organism evidence="4 5">
    <name type="scientific">Epilithonimonas arachidiradicis</name>
    <dbReference type="NCBI Taxonomy" id="1617282"/>
    <lineage>
        <taxon>Bacteria</taxon>
        <taxon>Pseudomonadati</taxon>
        <taxon>Bacteroidota</taxon>
        <taxon>Flavobacteriia</taxon>
        <taxon>Flavobacteriales</taxon>
        <taxon>Weeksellaceae</taxon>
        <taxon>Chryseobacterium group</taxon>
        <taxon>Epilithonimonas</taxon>
    </lineage>
</organism>
<evidence type="ECO:0000313" key="6">
    <source>
        <dbReference type="Proteomes" id="UP000658202"/>
    </source>
</evidence>
<dbReference type="PANTHER" id="PTHR22916">
    <property type="entry name" value="GLYCOSYLTRANSFERASE"/>
    <property type="match status" value="1"/>
</dbReference>
<keyword evidence="1" id="KW-0472">Membrane</keyword>
<evidence type="ECO:0000256" key="1">
    <source>
        <dbReference type="SAM" id="Phobius"/>
    </source>
</evidence>
<evidence type="ECO:0000313" key="5">
    <source>
        <dbReference type="Proteomes" id="UP000285906"/>
    </source>
</evidence>
<reference evidence="3" key="4">
    <citation type="submission" date="2024-05" db="EMBL/GenBank/DDBJ databases">
        <authorList>
            <person name="Sun Q."/>
            <person name="Sedlacek I."/>
        </authorList>
    </citation>
    <scope>NUCLEOTIDE SEQUENCE</scope>
    <source>
        <strain evidence="3">CCM 8490</strain>
    </source>
</reference>
<feature type="transmembrane region" description="Helical" evidence="1">
    <location>
        <begin position="286"/>
        <end position="304"/>
    </location>
</feature>
<dbReference type="SUPFAM" id="SSF53448">
    <property type="entry name" value="Nucleotide-diphospho-sugar transferases"/>
    <property type="match status" value="1"/>
</dbReference>
<dbReference type="CDD" id="cd00761">
    <property type="entry name" value="Glyco_tranf_GTA_type"/>
    <property type="match status" value="1"/>
</dbReference>
<protein>
    <submittedName>
        <fullName evidence="3">Glycosyl transferase</fullName>
    </submittedName>
    <submittedName>
        <fullName evidence="4">Glycosyltransferase involved in cell wall biosynthesis</fullName>
    </submittedName>
</protein>
<dbReference type="Pfam" id="PF00535">
    <property type="entry name" value="Glycos_transf_2"/>
    <property type="match status" value="1"/>
</dbReference>
<gene>
    <name evidence="4" type="ORF">BXY58_3503</name>
    <name evidence="3" type="ORF">GCM10007332_32590</name>
</gene>
<dbReference type="InterPro" id="IPR001173">
    <property type="entry name" value="Glyco_trans_2-like"/>
</dbReference>
<dbReference type="EMBL" id="RAQH01000013">
    <property type="protein sequence ID" value="RKE78378.1"/>
    <property type="molecule type" value="Genomic_DNA"/>
</dbReference>
<evidence type="ECO:0000259" key="2">
    <source>
        <dbReference type="Pfam" id="PF00535"/>
    </source>
</evidence>
<keyword evidence="4" id="KW-0808">Transferase</keyword>
<keyword evidence="1" id="KW-1133">Transmembrane helix</keyword>
<reference evidence="3" key="1">
    <citation type="journal article" date="2014" name="Int. J. Syst. Evol. Microbiol.">
        <title>Complete genome of a new Firmicutes species belonging to the dominant human colonic microbiota ('Ruminococcus bicirculans') reveals two chromosomes and a selective capacity to utilize plant glucans.</title>
        <authorList>
            <consortium name="NISC Comparative Sequencing Program"/>
            <person name="Wegmann U."/>
            <person name="Louis P."/>
            <person name="Goesmann A."/>
            <person name="Henrissat B."/>
            <person name="Duncan S.H."/>
            <person name="Flint H.J."/>
        </authorList>
    </citation>
    <scope>NUCLEOTIDE SEQUENCE</scope>
    <source>
        <strain evidence="3">CCM 8490</strain>
    </source>
</reference>
<feature type="domain" description="Glycosyltransferase 2-like" evidence="2">
    <location>
        <begin position="7"/>
        <end position="158"/>
    </location>
</feature>
<dbReference type="InterPro" id="IPR029044">
    <property type="entry name" value="Nucleotide-diphossugar_trans"/>
</dbReference>
<dbReference type="GO" id="GO:0016758">
    <property type="term" value="F:hexosyltransferase activity"/>
    <property type="evidence" value="ECO:0007669"/>
    <property type="project" value="UniProtKB-ARBA"/>
</dbReference>
<dbReference type="RefSeq" id="WP_120215018.1">
    <property type="nucleotide sequence ID" value="NZ_BMCW01000010.1"/>
</dbReference>
<dbReference type="EMBL" id="BMCW01000010">
    <property type="protein sequence ID" value="GGG67254.1"/>
    <property type="molecule type" value="Genomic_DNA"/>
</dbReference>
<comment type="caution">
    <text evidence="4">The sequence shown here is derived from an EMBL/GenBank/DDBJ whole genome shotgun (WGS) entry which is preliminary data.</text>
</comment>
<dbReference type="Gene3D" id="3.90.550.10">
    <property type="entry name" value="Spore Coat Polysaccharide Biosynthesis Protein SpsA, Chain A"/>
    <property type="match status" value="1"/>
</dbReference>
<reference evidence="6" key="3">
    <citation type="journal article" date="2019" name="Int. J. Syst. Evol. Microbiol.">
        <title>The Global Catalogue of Microorganisms (GCM) 10K type strain sequencing project: providing services to taxonomists for standard genome sequencing and annotation.</title>
        <authorList>
            <consortium name="The Broad Institute Genomics Platform"/>
            <consortium name="The Broad Institute Genome Sequencing Center for Infectious Disease"/>
            <person name="Wu L."/>
            <person name="Ma J."/>
        </authorList>
    </citation>
    <scope>NUCLEOTIDE SEQUENCE [LARGE SCALE GENOMIC DNA]</scope>
    <source>
        <strain evidence="6">CCM 8490</strain>
    </source>
</reference>
<dbReference type="Proteomes" id="UP000285906">
    <property type="component" value="Unassembled WGS sequence"/>
</dbReference>
<sequence>MNSPLFSIIIPTYNRDNYISETLDSIISQTYSDWECIVVDDGSTDNTEKIVSQYVTADSRIQYHKRPDNYGAGGNGARNYGFTLSKGEFINWFDSDDVMLPDCLQKKIDLIKNTDFQFVITGGYYWDGKKINNPLAIYPTNDFYADLQTWKLNLTTNCVLFRKSFLQNKELFSEQMYRSQETEFFSRIFFKISENVYIISSEPTFLYRQHTNSITQNANVYNKKFLHSRLKLHLDNLSRSVEIKHKKLISYHYKGLVLQFFKALDNKDNENIALVKNNGYNKLKEINVLVAYLFIIIINLLMKVKMVDKLFRGMLYRLDVLIIKGL</sequence>
<dbReference type="AlphaFoldDB" id="A0A420CIU2"/>